<keyword evidence="3" id="KW-1185">Reference proteome</keyword>
<dbReference type="EMBL" id="CZVW01000020">
    <property type="protein sequence ID" value="CUT04059.1"/>
    <property type="molecule type" value="Genomic_DNA"/>
</dbReference>
<reference evidence="3" key="1">
    <citation type="submission" date="2015-11" db="EMBL/GenBank/DDBJ databases">
        <authorList>
            <person name="Varghese N."/>
        </authorList>
    </citation>
    <scope>NUCLEOTIDE SEQUENCE [LARGE SCALE GENOMIC DNA]</scope>
    <source>
        <strain evidence="3">JGI-23</strain>
    </source>
</reference>
<protein>
    <submittedName>
        <fullName evidence="2">Por secretion system C-terminal sorting domain-containing protein</fullName>
    </submittedName>
</protein>
<name>A0A0N7MYF0_9BACT</name>
<evidence type="ECO:0000313" key="2">
    <source>
        <dbReference type="EMBL" id="CUT04059.1"/>
    </source>
</evidence>
<dbReference type="Gene3D" id="2.60.40.4070">
    <property type="match status" value="1"/>
</dbReference>
<dbReference type="RefSeq" id="WP_092350690.1">
    <property type="nucleotide sequence ID" value="NZ_CZVW01000020.1"/>
</dbReference>
<proteinExistence type="predicted"/>
<sequence>MNKVKAIWGSVKFILLPLFLFASISFSQNFKFFQIFSDKAVVQYDLQGNPNILTYSYSTYDTAFYFYLIRYENGNFKTPVYVGKAYSPMNYLANLDFDFDTSGVAHIAAVVWDSDPNHATKASFFYLNSQTKEAVFLYEFNISSYFLNSSAQVIRTLDNKIVVNFLVWATWSFKPIGNLVWCQLFNPPSNMSATIDTVPASGNVFLTNKNLFILNQDWRITYFGSSPQEDSVLVYSSLKKVYPGGRVETVWNNESVHKRDQVPNNIFRMLVPDYNDGVISWFLYTIESQVPQLKALKLDRAGNLHMVDMNNVYSVYSREHLPISTPGTTPTYQYPVVNDSMTHYYMLKSYNPDRVYLSAFDLNKALMILRNPSNSVGSSFLYQENGNFRYEFLPLFVNMIPSSLLKQGHWVDRDNKVYIFSHSNDMEIDSSQGSAYIYLYPLKNLGDDYVMNYNFSEIKKVQISPIPFGRLNKVYFTGANNPPLDKDNRMNFLIFVTDSILPPPYGIDLGRLYLLKETSTGGWETYLISSDTIDVVNADHTAFTIDLNGVVHVVYSYKSKIFYTNNEGGSFKPAIIVDSTYINQNITVKAVNSALVYIYGWNPSGNDYYYYGNYASGFRKSSRFYNGVQYLEIDNNSNLYLIQGPVIYSDGQGFQIVKLYRDSLLIFGRTFFKYTRNSPEDPGLFFSRGKDGLLHLLLSFNGKIYYWNSGDAFTARTEYDYSNLVESTRGLTCSINGFVNERERKIYLLMSSSLGAQILGWIPYIATSIEASEELLPSDFALHQNYPNPFNPTTMISFELPLKSSVEISIYDVLGRKVKSLVDDIRDAGKYRIQVDMSGYASGVYFYRIIAKPISGGNEFISVRKMLLVK</sequence>
<feature type="domain" description="Secretion system C-terminal sorting" evidence="1">
    <location>
        <begin position="786"/>
        <end position="851"/>
    </location>
</feature>
<dbReference type="InterPro" id="IPR026444">
    <property type="entry name" value="Secre_tail"/>
</dbReference>
<dbReference type="OrthoDB" id="9816167at2"/>
<dbReference type="Proteomes" id="UP000199197">
    <property type="component" value="Unassembled WGS sequence"/>
</dbReference>
<organism evidence="2 3">
    <name type="scientific">Candidatus Chryseopegocella kryptomonas</name>
    <dbReference type="NCBI Taxonomy" id="1633643"/>
    <lineage>
        <taxon>Bacteria</taxon>
        <taxon>Pseudomonadati</taxon>
        <taxon>Candidatus Kryptoniota</taxon>
        <taxon>Candidatus Chryseopegocella</taxon>
    </lineage>
</organism>
<gene>
    <name evidence="2" type="ORF">JGI23_01626</name>
</gene>
<dbReference type="NCBIfam" id="TIGR04183">
    <property type="entry name" value="Por_Secre_tail"/>
    <property type="match status" value="1"/>
</dbReference>
<accession>A0A0N7MYF0</accession>
<dbReference type="AlphaFoldDB" id="A0A0N7MYF0"/>
<dbReference type="Pfam" id="PF18962">
    <property type="entry name" value="Por_Secre_tail"/>
    <property type="match status" value="1"/>
</dbReference>
<evidence type="ECO:0000259" key="1">
    <source>
        <dbReference type="Pfam" id="PF18962"/>
    </source>
</evidence>
<evidence type="ECO:0000313" key="3">
    <source>
        <dbReference type="Proteomes" id="UP000199197"/>
    </source>
</evidence>